<accession>A0A7I4Y5L3</accession>
<dbReference type="OMA" id="IETRYDM"/>
<reference evidence="7" key="1">
    <citation type="submission" date="2020-12" db="UniProtKB">
        <authorList>
            <consortium name="WormBaseParasite"/>
        </authorList>
    </citation>
    <scope>IDENTIFICATION</scope>
    <source>
        <strain evidence="7">MHco3</strain>
    </source>
</reference>
<sequence length="328" mass="35177">MTGEVFCGIEGGATASNLVFVNQEGHVLGKASTSGTNYNLDGIERTASNIAIWVREAAMEHGIALPLKGLGLGLSGAEGARDNAVFVEYLKTHHGDIAHHLYLASDSVATVAAAFEQGGVVLIAGTGSSCRVLLRDGRVFGVGGWGHVIGDGGSAFWIAIRAIRILFDEDDGLEIPHESTALIRELLLKHFEIEDKVDILEHLYNKFQKSHIASFTGEMAKHVDDPAISKLFFDAGEILGKQFVVASGHLPSEFRSEVNLLIVGSVFKSWDALKKGFMHAVTGSWIPKINIFRPTTSCAVGAAALVAQAAGFHIPRPDAELQETINFY</sequence>
<dbReference type="InterPro" id="IPR039758">
    <property type="entry name" value="NAGK-like"/>
</dbReference>
<protein>
    <recommendedName>
        <fullName evidence="3">N-acetyl-D-glucosamine kinase</fullName>
        <ecNumber evidence="2">2.7.1.59</ecNumber>
    </recommendedName>
    <alternativeName>
        <fullName evidence="4">GlcNAc kinase</fullName>
    </alternativeName>
</protein>
<evidence type="ECO:0000256" key="3">
    <source>
        <dbReference type="ARBA" id="ARBA00014974"/>
    </source>
</evidence>
<dbReference type="WBParaSite" id="HCON_00048030-00001">
    <property type="protein sequence ID" value="HCON_00048030-00001"/>
    <property type="gene ID" value="HCON_00048030"/>
</dbReference>
<dbReference type="Proteomes" id="UP000025227">
    <property type="component" value="Unplaced"/>
</dbReference>
<name>A0A7I4Y5L3_HAECO</name>
<keyword evidence="6" id="KW-1185">Reference proteome</keyword>
<dbReference type="GO" id="GO:0045127">
    <property type="term" value="F:N-acetylglucosamine kinase activity"/>
    <property type="evidence" value="ECO:0007669"/>
    <property type="project" value="UniProtKB-EC"/>
</dbReference>
<evidence type="ECO:0000259" key="5">
    <source>
        <dbReference type="Pfam" id="PF01869"/>
    </source>
</evidence>
<feature type="domain" description="ATPase BadF/BadG/BcrA/BcrD type" evidence="5">
    <location>
        <begin position="8"/>
        <end position="206"/>
    </location>
</feature>
<dbReference type="PANTHER" id="PTHR12862">
    <property type="entry name" value="BADF TYPE ATPASE DOMAIN-CONTAINING PROTEIN"/>
    <property type="match status" value="1"/>
</dbReference>
<evidence type="ECO:0000313" key="7">
    <source>
        <dbReference type="WBParaSite" id="HCON_00048030-00001"/>
    </source>
</evidence>
<dbReference type="OrthoDB" id="311172at2759"/>
<evidence type="ECO:0000256" key="2">
    <source>
        <dbReference type="ARBA" id="ARBA00012122"/>
    </source>
</evidence>
<evidence type="ECO:0000313" key="6">
    <source>
        <dbReference type="Proteomes" id="UP000025227"/>
    </source>
</evidence>
<dbReference type="InterPro" id="IPR043129">
    <property type="entry name" value="ATPase_NBD"/>
</dbReference>
<dbReference type="PANTHER" id="PTHR12862:SF0">
    <property type="entry name" value="N-ACETYL-D-GLUCOSAMINE KINASE"/>
    <property type="match status" value="1"/>
</dbReference>
<dbReference type="EC" id="2.7.1.59" evidence="2"/>
<proteinExistence type="inferred from homology"/>
<dbReference type="Gene3D" id="3.30.420.40">
    <property type="match status" value="2"/>
</dbReference>
<evidence type="ECO:0000256" key="4">
    <source>
        <dbReference type="ARBA" id="ARBA00031123"/>
    </source>
</evidence>
<organism evidence="6 7">
    <name type="scientific">Haemonchus contortus</name>
    <name type="common">Barber pole worm</name>
    <dbReference type="NCBI Taxonomy" id="6289"/>
    <lineage>
        <taxon>Eukaryota</taxon>
        <taxon>Metazoa</taxon>
        <taxon>Ecdysozoa</taxon>
        <taxon>Nematoda</taxon>
        <taxon>Chromadorea</taxon>
        <taxon>Rhabditida</taxon>
        <taxon>Rhabditina</taxon>
        <taxon>Rhabditomorpha</taxon>
        <taxon>Strongyloidea</taxon>
        <taxon>Trichostrongylidae</taxon>
        <taxon>Haemonchus</taxon>
    </lineage>
</organism>
<dbReference type="Pfam" id="PF01869">
    <property type="entry name" value="BcrAD_BadFG"/>
    <property type="match status" value="1"/>
</dbReference>
<dbReference type="AlphaFoldDB" id="A0A7I4Y5L3"/>
<comment type="similarity">
    <text evidence="1">Belongs to the eukaryotic-type N-acetylglucosamine kinase family.</text>
</comment>
<evidence type="ECO:0000256" key="1">
    <source>
        <dbReference type="ARBA" id="ARBA00006198"/>
    </source>
</evidence>
<dbReference type="SUPFAM" id="SSF53067">
    <property type="entry name" value="Actin-like ATPase domain"/>
    <property type="match status" value="2"/>
</dbReference>
<dbReference type="InterPro" id="IPR002731">
    <property type="entry name" value="ATPase_BadF"/>
</dbReference>